<reference evidence="3 4" key="1">
    <citation type="journal article" date="2018" name="PLoS Genet.">
        <title>Population sequencing reveals clonal diversity and ancestral inbreeding in the grapevine cultivar Chardonnay.</title>
        <authorList>
            <person name="Roach M.J."/>
            <person name="Johnson D.L."/>
            <person name="Bohlmann J."/>
            <person name="van Vuuren H.J."/>
            <person name="Jones S.J."/>
            <person name="Pretorius I.S."/>
            <person name="Schmidt S.A."/>
            <person name="Borneman A.R."/>
        </authorList>
    </citation>
    <scope>NUCLEOTIDE SEQUENCE [LARGE SCALE GENOMIC DNA]</scope>
    <source>
        <strain evidence="4">cv. Chardonnay</strain>
        <tissue evidence="3">Leaf</tissue>
    </source>
</reference>
<dbReference type="Gene3D" id="3.20.20.80">
    <property type="entry name" value="Glycosidases"/>
    <property type="match status" value="1"/>
</dbReference>
<name>A0A438IAN5_VITVI</name>
<proteinExistence type="inferred from homology"/>
<dbReference type="InterPro" id="IPR000322">
    <property type="entry name" value="Glyco_hydro_31_TIM"/>
</dbReference>
<organism evidence="3 4">
    <name type="scientific">Vitis vinifera</name>
    <name type="common">Grape</name>
    <dbReference type="NCBI Taxonomy" id="29760"/>
    <lineage>
        <taxon>Eukaryota</taxon>
        <taxon>Viridiplantae</taxon>
        <taxon>Streptophyta</taxon>
        <taxon>Embryophyta</taxon>
        <taxon>Tracheophyta</taxon>
        <taxon>Spermatophyta</taxon>
        <taxon>Magnoliopsida</taxon>
        <taxon>eudicotyledons</taxon>
        <taxon>Gunneridae</taxon>
        <taxon>Pentapetalae</taxon>
        <taxon>rosids</taxon>
        <taxon>Vitales</taxon>
        <taxon>Vitaceae</taxon>
        <taxon>Viteae</taxon>
        <taxon>Vitis</taxon>
    </lineage>
</organism>
<dbReference type="Proteomes" id="UP000288805">
    <property type="component" value="Unassembled WGS sequence"/>
</dbReference>
<keyword evidence="1" id="KW-0326">Glycosidase</keyword>
<dbReference type="Pfam" id="PF01055">
    <property type="entry name" value="Glyco_hydro_31_2nd"/>
    <property type="match status" value="1"/>
</dbReference>
<dbReference type="GO" id="GO:0004553">
    <property type="term" value="F:hydrolase activity, hydrolyzing O-glycosyl compounds"/>
    <property type="evidence" value="ECO:0007669"/>
    <property type="project" value="InterPro"/>
</dbReference>
<dbReference type="AlphaFoldDB" id="A0A438IAN5"/>
<keyword evidence="1" id="KW-0378">Hydrolase</keyword>
<gene>
    <name evidence="3" type="ORF">CK203_043364</name>
</gene>
<sequence length="73" mass="8315">MLLSFLSVPLANVKCVRRVNLCFIPDAFSLGTVFMPPKWSLGYQQCRWSYDSAVRVLEVSAMDLSQIFHFIGN</sequence>
<dbReference type="GO" id="GO:0005975">
    <property type="term" value="P:carbohydrate metabolic process"/>
    <property type="evidence" value="ECO:0007669"/>
    <property type="project" value="InterPro"/>
</dbReference>
<evidence type="ECO:0000313" key="4">
    <source>
        <dbReference type="Proteomes" id="UP000288805"/>
    </source>
</evidence>
<evidence type="ECO:0000256" key="1">
    <source>
        <dbReference type="RuleBase" id="RU361185"/>
    </source>
</evidence>
<dbReference type="EMBL" id="QGNW01000127">
    <property type="protein sequence ID" value="RVW93783.1"/>
    <property type="molecule type" value="Genomic_DNA"/>
</dbReference>
<protein>
    <recommendedName>
        <fullName evidence="2">Glycoside hydrolase family 31 TIM barrel domain-containing protein</fullName>
    </recommendedName>
</protein>
<accession>A0A438IAN5</accession>
<comment type="similarity">
    <text evidence="1">Belongs to the glycosyl hydrolase 31 family.</text>
</comment>
<feature type="domain" description="Glycoside hydrolase family 31 TIM barrel" evidence="2">
    <location>
        <begin position="34"/>
        <end position="60"/>
    </location>
</feature>
<comment type="caution">
    <text evidence="3">The sequence shown here is derived from an EMBL/GenBank/DDBJ whole genome shotgun (WGS) entry which is preliminary data.</text>
</comment>
<evidence type="ECO:0000259" key="2">
    <source>
        <dbReference type="Pfam" id="PF01055"/>
    </source>
</evidence>
<evidence type="ECO:0000313" key="3">
    <source>
        <dbReference type="EMBL" id="RVW93783.1"/>
    </source>
</evidence>